<accession>A0A1Y2FZI0</accession>
<protein>
    <submittedName>
        <fullName evidence="1">Uncharacterized protein</fullName>
    </submittedName>
</protein>
<gene>
    <name evidence="1" type="ORF">BCR35DRAFT_299960</name>
</gene>
<reference evidence="1 2" key="1">
    <citation type="submission" date="2016-07" db="EMBL/GenBank/DDBJ databases">
        <title>Pervasive Adenine N6-methylation of Active Genes in Fungi.</title>
        <authorList>
            <consortium name="DOE Joint Genome Institute"/>
            <person name="Mondo S.J."/>
            <person name="Dannebaum R.O."/>
            <person name="Kuo R.C."/>
            <person name="Labutti K."/>
            <person name="Haridas S."/>
            <person name="Kuo A."/>
            <person name="Salamov A."/>
            <person name="Ahrendt S.R."/>
            <person name="Lipzen A."/>
            <person name="Sullivan W."/>
            <person name="Andreopoulos W.B."/>
            <person name="Clum A."/>
            <person name="Lindquist E."/>
            <person name="Daum C."/>
            <person name="Ramamoorthy G.K."/>
            <person name="Gryganskyi A."/>
            <person name="Culley D."/>
            <person name="Magnuson J.K."/>
            <person name="James T.Y."/>
            <person name="O'Malley M.A."/>
            <person name="Stajich J.E."/>
            <person name="Spatafora J.W."/>
            <person name="Visel A."/>
            <person name="Grigoriev I.V."/>
        </authorList>
    </citation>
    <scope>NUCLEOTIDE SEQUENCE [LARGE SCALE GENOMIC DNA]</scope>
    <source>
        <strain evidence="1 2">62-1032</strain>
    </source>
</reference>
<comment type="caution">
    <text evidence="1">The sequence shown here is derived from an EMBL/GenBank/DDBJ whole genome shotgun (WGS) entry which is preliminary data.</text>
</comment>
<keyword evidence="2" id="KW-1185">Reference proteome</keyword>
<dbReference type="EMBL" id="MCGR01000005">
    <property type="protein sequence ID" value="ORY89586.1"/>
    <property type="molecule type" value="Genomic_DNA"/>
</dbReference>
<dbReference type="InParanoid" id="A0A1Y2FZI0"/>
<evidence type="ECO:0000313" key="2">
    <source>
        <dbReference type="Proteomes" id="UP000193467"/>
    </source>
</evidence>
<name>A0A1Y2FZI0_9BASI</name>
<dbReference type="AlphaFoldDB" id="A0A1Y2FZI0"/>
<evidence type="ECO:0000313" key="1">
    <source>
        <dbReference type="EMBL" id="ORY89586.1"/>
    </source>
</evidence>
<dbReference type="Proteomes" id="UP000193467">
    <property type="component" value="Unassembled WGS sequence"/>
</dbReference>
<organism evidence="1 2">
    <name type="scientific">Leucosporidium creatinivorum</name>
    <dbReference type="NCBI Taxonomy" id="106004"/>
    <lineage>
        <taxon>Eukaryota</taxon>
        <taxon>Fungi</taxon>
        <taxon>Dikarya</taxon>
        <taxon>Basidiomycota</taxon>
        <taxon>Pucciniomycotina</taxon>
        <taxon>Microbotryomycetes</taxon>
        <taxon>Leucosporidiales</taxon>
        <taxon>Leucosporidium</taxon>
    </lineage>
</organism>
<sequence length="380" mass="42831">MPPEIVMRILKLSIERKPLNNPEIRKALRAYSLLSKAIQPWAQRTLFGWLSLSEEHETIEMGDILDGCPDLANAVQMLELGAECWERYRSGAGSMQDDVIKACSAYKKGELTLKLTSLELNFDSVHDYPLIKGLVLDRVETHLDSGDYLPEAEHPPLKDPFVNLTTLELISFDDSYHQQPFQAHLFPALETIVDRRRLEPLAIGGSYFGGYRSLHPQLTSLYVNHVDEYQLPKLQQDYTNLLLLDLPLEPFAASLCRAVAHSPLAACVISNSPHTILPPQLRALRLHHVEENPKYDFDPEEVEEGINDVVTVVIARLQERSGTSARSKLDVLVVPEDAGLGFTIKLAKEQGVRVRLEPAEVNAEQDVELFRDLEWELSLA</sequence>
<proteinExistence type="predicted"/>